<dbReference type="AlphaFoldDB" id="A0A8J2HAD5"/>
<dbReference type="PANTHER" id="PTHR24223:SF456">
    <property type="entry name" value="MULTIDRUG RESISTANCE-ASSOCIATED PROTEIN LETHAL(2)03659"/>
    <property type="match status" value="1"/>
</dbReference>
<feature type="transmembrane region" description="Helical" evidence="9">
    <location>
        <begin position="20"/>
        <end position="38"/>
    </location>
</feature>
<keyword evidence="8 9" id="KW-0472">Membrane</keyword>
<dbReference type="GO" id="GO:0005524">
    <property type="term" value="F:ATP binding"/>
    <property type="evidence" value="ECO:0007669"/>
    <property type="project" value="UniProtKB-KW"/>
</dbReference>
<evidence type="ECO:0000256" key="3">
    <source>
        <dbReference type="ARBA" id="ARBA00022448"/>
    </source>
</evidence>
<evidence type="ECO:0000313" key="12">
    <source>
        <dbReference type="Proteomes" id="UP000786811"/>
    </source>
</evidence>
<keyword evidence="5" id="KW-0547">Nucleotide-binding</keyword>
<dbReference type="OrthoDB" id="6500128at2759"/>
<feature type="transmembrane region" description="Helical" evidence="9">
    <location>
        <begin position="384"/>
        <end position="405"/>
    </location>
</feature>
<keyword evidence="4 9" id="KW-0812">Transmembrane</keyword>
<feature type="transmembrane region" description="Helical" evidence="9">
    <location>
        <begin position="234"/>
        <end position="256"/>
    </location>
</feature>
<dbReference type="Pfam" id="PF00664">
    <property type="entry name" value="ABC_membrane"/>
    <property type="match status" value="1"/>
</dbReference>
<keyword evidence="3" id="KW-0813">Transport</keyword>
<dbReference type="InterPro" id="IPR036640">
    <property type="entry name" value="ABC1_TM_sf"/>
</dbReference>
<evidence type="ECO:0000256" key="1">
    <source>
        <dbReference type="ARBA" id="ARBA00004141"/>
    </source>
</evidence>
<dbReference type="PANTHER" id="PTHR24223">
    <property type="entry name" value="ATP-BINDING CASSETTE SUB-FAMILY C"/>
    <property type="match status" value="1"/>
</dbReference>
<evidence type="ECO:0000256" key="6">
    <source>
        <dbReference type="ARBA" id="ARBA00022840"/>
    </source>
</evidence>
<dbReference type="InterPro" id="IPR011527">
    <property type="entry name" value="ABC1_TM_dom"/>
</dbReference>
<feature type="transmembrane region" description="Helical" evidence="9">
    <location>
        <begin position="161"/>
        <end position="185"/>
    </location>
</feature>
<evidence type="ECO:0000313" key="11">
    <source>
        <dbReference type="EMBL" id="CAG5083905.1"/>
    </source>
</evidence>
<organism evidence="11 12">
    <name type="scientific">Cotesia congregata</name>
    <name type="common">Parasitoid wasp</name>
    <name type="synonym">Apanteles congregatus</name>
    <dbReference type="NCBI Taxonomy" id="51543"/>
    <lineage>
        <taxon>Eukaryota</taxon>
        <taxon>Metazoa</taxon>
        <taxon>Ecdysozoa</taxon>
        <taxon>Arthropoda</taxon>
        <taxon>Hexapoda</taxon>
        <taxon>Insecta</taxon>
        <taxon>Pterygota</taxon>
        <taxon>Neoptera</taxon>
        <taxon>Endopterygota</taxon>
        <taxon>Hymenoptera</taxon>
        <taxon>Apocrita</taxon>
        <taxon>Ichneumonoidea</taxon>
        <taxon>Braconidae</taxon>
        <taxon>Microgastrinae</taxon>
        <taxon>Cotesia</taxon>
    </lineage>
</organism>
<feature type="domain" description="ABC transmembrane type-1" evidence="10">
    <location>
        <begin position="137"/>
        <end position="364"/>
    </location>
</feature>
<keyword evidence="7 9" id="KW-1133">Transmembrane helix</keyword>
<keyword evidence="12" id="KW-1185">Reference proteome</keyword>
<feature type="transmembrane region" description="Helical" evidence="9">
    <location>
        <begin position="346"/>
        <end position="364"/>
    </location>
</feature>
<evidence type="ECO:0000256" key="5">
    <source>
        <dbReference type="ARBA" id="ARBA00022741"/>
    </source>
</evidence>
<gene>
    <name evidence="11" type="ORF">HICCMSTLAB_LOCUS3964</name>
</gene>
<dbReference type="EMBL" id="CAJNRD030001118">
    <property type="protein sequence ID" value="CAG5083905.1"/>
    <property type="molecule type" value="Genomic_DNA"/>
</dbReference>
<comment type="subcellular location">
    <subcellularLocation>
        <location evidence="1">Membrane</location>
        <topology evidence="1">Multi-pass membrane protein</topology>
    </subcellularLocation>
</comment>
<dbReference type="PROSITE" id="PS50929">
    <property type="entry name" value="ABC_TM1F"/>
    <property type="match status" value="1"/>
</dbReference>
<feature type="transmembrane region" description="Helical" evidence="9">
    <location>
        <begin position="115"/>
        <end position="133"/>
    </location>
</feature>
<keyword evidence="6" id="KW-0067">ATP-binding</keyword>
<comment type="caution">
    <text evidence="11">The sequence shown here is derived from an EMBL/GenBank/DDBJ whole genome shotgun (WGS) entry which is preliminary data.</text>
</comment>
<evidence type="ECO:0000256" key="9">
    <source>
        <dbReference type="SAM" id="Phobius"/>
    </source>
</evidence>
<evidence type="ECO:0000256" key="2">
    <source>
        <dbReference type="ARBA" id="ARBA00009726"/>
    </source>
</evidence>
<reference evidence="11" key="1">
    <citation type="submission" date="2021-04" db="EMBL/GenBank/DDBJ databases">
        <authorList>
            <person name="Chebbi M.A.C M."/>
        </authorList>
    </citation>
    <scope>NUCLEOTIDE SEQUENCE</scope>
</reference>
<dbReference type="GO" id="GO:0140359">
    <property type="term" value="F:ABC-type transporter activity"/>
    <property type="evidence" value="ECO:0007669"/>
    <property type="project" value="InterPro"/>
</dbReference>
<feature type="transmembrane region" description="Helical" evidence="9">
    <location>
        <begin position="262"/>
        <end position="285"/>
    </location>
</feature>
<evidence type="ECO:0000256" key="8">
    <source>
        <dbReference type="ARBA" id="ARBA00023136"/>
    </source>
</evidence>
<dbReference type="Gene3D" id="1.20.1560.10">
    <property type="entry name" value="ABC transporter type 1, transmembrane domain"/>
    <property type="match status" value="1"/>
</dbReference>
<sequence>MFNNTAKTLEINPANFVSKFFFWYVYFIYFFRDNYYAVRKTNIKINNIIKVININRWTVKLFRKGSQDKLTSEDIYTPLNLDESKTPANDLERRWNCIKENSSKPFFIKAIIQTFWLKYLYIVIFVILEQIILRNSQPFIMNWIIEYFTIEPTINVTRKDAFIYATIIVATIIAISFIAHHVYCISQILGIKIRIACCALIYKKILKLNKSAFKKNKRDQIINLLNNDVYNFDLLPLSLNFLWITFIQMIIIFPIVWQTIGLHVIVGFGALLTVVISMQGCIEIVDSTLRKMIEKLTDQRNQIVKEITIGIKIVKMYVLEKYFDKVMDKIRTEEVQQLRRSLHIRVFHSCLQGITCKIMVFVTLMSLSSEGVIFNSRITYNISVYYHILQFLAIIYLPISINRIVEIYTMINKIQPA</sequence>
<evidence type="ECO:0000256" key="7">
    <source>
        <dbReference type="ARBA" id="ARBA00022989"/>
    </source>
</evidence>
<dbReference type="SUPFAM" id="SSF90123">
    <property type="entry name" value="ABC transporter transmembrane region"/>
    <property type="match status" value="1"/>
</dbReference>
<dbReference type="InterPro" id="IPR050173">
    <property type="entry name" value="ABC_transporter_C-like"/>
</dbReference>
<evidence type="ECO:0000256" key="4">
    <source>
        <dbReference type="ARBA" id="ARBA00022692"/>
    </source>
</evidence>
<accession>A0A8J2HAD5</accession>
<name>A0A8J2HAD5_COTCN</name>
<dbReference type="Proteomes" id="UP000786811">
    <property type="component" value="Unassembled WGS sequence"/>
</dbReference>
<dbReference type="GO" id="GO:0016020">
    <property type="term" value="C:membrane"/>
    <property type="evidence" value="ECO:0007669"/>
    <property type="project" value="UniProtKB-SubCell"/>
</dbReference>
<proteinExistence type="inferred from homology"/>
<protein>
    <submittedName>
        <fullName evidence="11">Similar to ABCC4: Multidrug resistance-associated protein 4 (Homo sapiens)</fullName>
    </submittedName>
</protein>
<comment type="similarity">
    <text evidence="2">Belongs to the ABC transporter superfamily. ABCC family. Conjugate transporter (TC 3.A.1.208) subfamily.</text>
</comment>
<evidence type="ECO:0000259" key="10">
    <source>
        <dbReference type="PROSITE" id="PS50929"/>
    </source>
</evidence>